<protein>
    <recommendedName>
        <fullName evidence="1">Calcineurin-like phosphoesterase domain-containing protein</fullName>
    </recommendedName>
</protein>
<dbReference type="InterPro" id="IPR029052">
    <property type="entry name" value="Metallo-depent_PP-like"/>
</dbReference>
<dbReference type="EMBL" id="UINC01063215">
    <property type="protein sequence ID" value="SVB90612.1"/>
    <property type="molecule type" value="Genomic_DNA"/>
</dbReference>
<evidence type="ECO:0000313" key="2">
    <source>
        <dbReference type="EMBL" id="SVB90612.1"/>
    </source>
</evidence>
<dbReference type="InterPro" id="IPR041802">
    <property type="entry name" value="MPP_YfcE"/>
</dbReference>
<name>A0A382HU29_9ZZZZ</name>
<evidence type="ECO:0000259" key="1">
    <source>
        <dbReference type="Pfam" id="PF12850"/>
    </source>
</evidence>
<organism evidence="2">
    <name type="scientific">marine metagenome</name>
    <dbReference type="NCBI Taxonomy" id="408172"/>
    <lineage>
        <taxon>unclassified sequences</taxon>
        <taxon>metagenomes</taxon>
        <taxon>ecological metagenomes</taxon>
    </lineage>
</organism>
<dbReference type="PANTHER" id="PTHR43165">
    <property type="entry name" value="METALLOPHOSPHOESTERASE"/>
    <property type="match status" value="1"/>
</dbReference>
<dbReference type="NCBIfam" id="TIGR00040">
    <property type="entry name" value="yfcE"/>
    <property type="match status" value="1"/>
</dbReference>
<dbReference type="CDD" id="cd00841">
    <property type="entry name" value="MPP_YfcE"/>
    <property type="match status" value="1"/>
</dbReference>
<dbReference type="InterPro" id="IPR024654">
    <property type="entry name" value="Calcineurin-like_PHP_lpxH"/>
</dbReference>
<dbReference type="PANTHER" id="PTHR43165:SF1">
    <property type="entry name" value="PHOSPHODIESTERASE MJ0936"/>
    <property type="match status" value="1"/>
</dbReference>
<dbReference type="SUPFAM" id="SSF56300">
    <property type="entry name" value="Metallo-dependent phosphatases"/>
    <property type="match status" value="1"/>
</dbReference>
<sequence length="183" mass="20350">MKIGILSDTHDDIDNTNKAIDIFQENDVKAVIHAGDIISPPVITEFYRLTEKGVKLFGIFGNNDGEKRGLKNAFEMVGGELLGDVGKIELDGLKFCIYHGQDLKKKEKIIKSGKFDVFVFGHTHTRYPKDADAKIINGTIVLNPGTAHSVAKTFASEIQYFGESSIMIFDTTTKQFKFFDLGQ</sequence>
<dbReference type="Gene3D" id="3.60.21.10">
    <property type="match status" value="1"/>
</dbReference>
<dbReference type="Pfam" id="PF12850">
    <property type="entry name" value="Metallophos_2"/>
    <property type="match status" value="1"/>
</dbReference>
<dbReference type="InterPro" id="IPR000979">
    <property type="entry name" value="Phosphodiesterase_MJ0936/Vps29"/>
</dbReference>
<proteinExistence type="predicted"/>
<dbReference type="AlphaFoldDB" id="A0A382HU29"/>
<accession>A0A382HU29</accession>
<dbReference type="InterPro" id="IPR053193">
    <property type="entry name" value="MetalloPDE_YfcE-like"/>
</dbReference>
<feature type="domain" description="Calcineurin-like phosphoesterase" evidence="1">
    <location>
        <begin position="1"/>
        <end position="150"/>
    </location>
</feature>
<gene>
    <name evidence="2" type="ORF">METZ01_LOCUS243466</name>
</gene>
<reference evidence="2" key="1">
    <citation type="submission" date="2018-05" db="EMBL/GenBank/DDBJ databases">
        <authorList>
            <person name="Lanie J.A."/>
            <person name="Ng W.-L."/>
            <person name="Kazmierczak K.M."/>
            <person name="Andrzejewski T.M."/>
            <person name="Davidsen T.M."/>
            <person name="Wayne K.J."/>
            <person name="Tettelin H."/>
            <person name="Glass J.I."/>
            <person name="Rusch D."/>
            <person name="Podicherti R."/>
            <person name="Tsui H.-C.T."/>
            <person name="Winkler M.E."/>
        </authorList>
    </citation>
    <scope>NUCLEOTIDE SEQUENCE</scope>
</reference>